<feature type="compositionally biased region" description="Basic residues" evidence="1">
    <location>
        <begin position="387"/>
        <end position="399"/>
    </location>
</feature>
<comment type="caution">
    <text evidence="2">The sequence shown here is derived from an EMBL/GenBank/DDBJ whole genome shotgun (WGS) entry which is preliminary data.</text>
</comment>
<dbReference type="EMBL" id="JAXCGZ010017992">
    <property type="protein sequence ID" value="KAK7067591.1"/>
    <property type="molecule type" value="Genomic_DNA"/>
</dbReference>
<feature type="region of interest" description="Disordered" evidence="1">
    <location>
        <begin position="35"/>
        <end position="85"/>
    </location>
</feature>
<gene>
    <name evidence="2" type="ORF">SK128_023527</name>
</gene>
<organism evidence="2 3">
    <name type="scientific">Halocaridina rubra</name>
    <name type="common">Hawaiian red shrimp</name>
    <dbReference type="NCBI Taxonomy" id="373956"/>
    <lineage>
        <taxon>Eukaryota</taxon>
        <taxon>Metazoa</taxon>
        <taxon>Ecdysozoa</taxon>
        <taxon>Arthropoda</taxon>
        <taxon>Crustacea</taxon>
        <taxon>Multicrustacea</taxon>
        <taxon>Malacostraca</taxon>
        <taxon>Eumalacostraca</taxon>
        <taxon>Eucarida</taxon>
        <taxon>Decapoda</taxon>
        <taxon>Pleocyemata</taxon>
        <taxon>Caridea</taxon>
        <taxon>Atyoidea</taxon>
        <taxon>Atyidae</taxon>
        <taxon>Halocaridina</taxon>
    </lineage>
</organism>
<evidence type="ECO:0000256" key="1">
    <source>
        <dbReference type="SAM" id="MobiDB-lite"/>
    </source>
</evidence>
<accession>A0AAN8WK92</accession>
<evidence type="ECO:0000313" key="3">
    <source>
        <dbReference type="Proteomes" id="UP001381693"/>
    </source>
</evidence>
<name>A0AAN8WK92_HALRR</name>
<proteinExistence type="predicted"/>
<keyword evidence="3" id="KW-1185">Reference proteome</keyword>
<protein>
    <submittedName>
        <fullName evidence="2">Uncharacterized protein</fullName>
    </submittedName>
</protein>
<dbReference type="Proteomes" id="UP001381693">
    <property type="component" value="Unassembled WGS sequence"/>
</dbReference>
<reference evidence="2 3" key="1">
    <citation type="submission" date="2023-11" db="EMBL/GenBank/DDBJ databases">
        <title>Halocaridina rubra genome assembly.</title>
        <authorList>
            <person name="Smith C."/>
        </authorList>
    </citation>
    <scope>NUCLEOTIDE SEQUENCE [LARGE SCALE GENOMIC DNA]</scope>
    <source>
        <strain evidence="2">EP-1</strain>
        <tissue evidence="2">Whole</tissue>
    </source>
</reference>
<feature type="compositionally biased region" description="Basic and acidic residues" evidence="1">
    <location>
        <begin position="55"/>
        <end position="85"/>
    </location>
</feature>
<feature type="region of interest" description="Disordered" evidence="1">
    <location>
        <begin position="378"/>
        <end position="399"/>
    </location>
</feature>
<dbReference type="AlphaFoldDB" id="A0AAN8WK92"/>
<sequence>MMNIQVNASLQAINKGGGPPDSGSAQVVVLQPAAVDETTSLQPQTETPKQRRRPKLSEEAQAERRVKIASRMREKRATENDEQKRLRRIREAERMRRKRATENDEVKFKRRMEAAARARNRRASMSPEERVIDRQKAAARMRLRRATESSEAKALRRMKAAERMRKRRANETPEQRAERRQNIALRMKARRKRKLDLDMNGDDANVNNMDCRIVKCENARSGTPLSEVGDSVTNISGGQTSHTMSAAHLVQQAPHLAIPSSVGVGGGLALLHVDPNMPSVGLTAAPVLSTMDVTQLNQPLSLHKSVPEPQNQVSEPLPLQKHIVVSHESSVTSTAASTQLPSVSSIAQSSMEPIPLHKTSSHPHHLPHLLHYQHASTTQPIHQQSVHQHHSMASRHQQQ</sequence>
<feature type="compositionally biased region" description="Polar residues" evidence="1">
    <location>
        <begin position="37"/>
        <end position="47"/>
    </location>
</feature>
<evidence type="ECO:0000313" key="2">
    <source>
        <dbReference type="EMBL" id="KAK7067591.1"/>
    </source>
</evidence>